<dbReference type="RefSeq" id="WP_008426859.1">
    <property type="nucleotide sequence ID" value="NZ_AOIA01000161.1"/>
</dbReference>
<feature type="domain" description="CAAX prenyl protease 2/Lysostaphin resistance protein A-like" evidence="2">
    <location>
        <begin position="261"/>
        <end position="358"/>
    </location>
</feature>
<evidence type="ECO:0000313" key="4">
    <source>
        <dbReference type="Proteomes" id="UP000011531"/>
    </source>
</evidence>
<dbReference type="Pfam" id="PF02517">
    <property type="entry name" value="Rce1-like"/>
    <property type="match status" value="1"/>
</dbReference>
<feature type="transmembrane region" description="Helical" evidence="1">
    <location>
        <begin position="177"/>
        <end position="195"/>
    </location>
</feature>
<name>L9WRB3_9EURY</name>
<reference evidence="3 4" key="1">
    <citation type="journal article" date="2014" name="PLoS Genet.">
        <title>Phylogenetically driven sequencing of extremely halophilic archaea reveals strategies for static and dynamic osmo-response.</title>
        <authorList>
            <person name="Becker E.A."/>
            <person name="Seitzer P.M."/>
            <person name="Tritt A."/>
            <person name="Larsen D."/>
            <person name="Krusor M."/>
            <person name="Yao A.I."/>
            <person name="Wu D."/>
            <person name="Madern D."/>
            <person name="Eisen J.A."/>
            <person name="Darling A.E."/>
            <person name="Facciotti M.T."/>
        </authorList>
    </citation>
    <scope>NUCLEOTIDE SEQUENCE [LARGE SCALE GENOMIC DNA]</scope>
    <source>
        <strain evidence="3 4">DSM 18795</strain>
    </source>
</reference>
<feature type="transmembrane region" description="Helical" evidence="1">
    <location>
        <begin position="44"/>
        <end position="61"/>
    </location>
</feature>
<dbReference type="Proteomes" id="UP000011531">
    <property type="component" value="Unassembled WGS sequence"/>
</dbReference>
<gene>
    <name evidence="3" type="ORF">C492_20270</name>
</gene>
<dbReference type="InterPro" id="IPR052710">
    <property type="entry name" value="CAAX_protease"/>
</dbReference>
<feature type="transmembrane region" description="Helical" evidence="1">
    <location>
        <begin position="259"/>
        <end position="279"/>
    </location>
</feature>
<dbReference type="OrthoDB" id="275779at2157"/>
<protein>
    <recommendedName>
        <fullName evidence="2">CAAX prenyl protease 2/Lysostaphin resistance protein A-like domain-containing protein</fullName>
    </recommendedName>
</protein>
<feature type="transmembrane region" description="Helical" evidence="1">
    <location>
        <begin position="144"/>
        <end position="165"/>
    </location>
</feature>
<keyword evidence="1" id="KW-0472">Membrane</keyword>
<accession>L9WRB3</accession>
<keyword evidence="1" id="KW-0812">Transmembrane</keyword>
<feature type="transmembrane region" description="Helical" evidence="1">
    <location>
        <begin position="73"/>
        <end position="91"/>
    </location>
</feature>
<dbReference type="EMBL" id="AOIA01000161">
    <property type="protein sequence ID" value="ELY51761.1"/>
    <property type="molecule type" value="Genomic_DNA"/>
</dbReference>
<proteinExistence type="predicted"/>
<evidence type="ECO:0000256" key="1">
    <source>
        <dbReference type="SAM" id="Phobius"/>
    </source>
</evidence>
<feature type="transmembrane region" description="Helical" evidence="1">
    <location>
        <begin position="20"/>
        <end position="38"/>
    </location>
</feature>
<evidence type="ECO:0000313" key="3">
    <source>
        <dbReference type="EMBL" id="ELY51761.1"/>
    </source>
</evidence>
<comment type="caution">
    <text evidence="3">The sequence shown here is derived from an EMBL/GenBank/DDBJ whole genome shotgun (WGS) entry which is preliminary data.</text>
</comment>
<dbReference type="STRING" id="1227498.C492_20270"/>
<feature type="transmembrane region" description="Helical" evidence="1">
    <location>
        <begin position="111"/>
        <end position="132"/>
    </location>
</feature>
<dbReference type="InterPro" id="IPR003675">
    <property type="entry name" value="Rce1/LyrA-like_dom"/>
</dbReference>
<feature type="transmembrane region" description="Helical" evidence="1">
    <location>
        <begin position="321"/>
        <end position="338"/>
    </location>
</feature>
<dbReference type="AlphaFoldDB" id="L9WRB3"/>
<feature type="transmembrane region" description="Helical" evidence="1">
    <location>
        <begin position="216"/>
        <end position="239"/>
    </location>
</feature>
<organism evidence="3 4">
    <name type="scientific">Natronococcus jeotgali DSM 18795</name>
    <dbReference type="NCBI Taxonomy" id="1227498"/>
    <lineage>
        <taxon>Archaea</taxon>
        <taxon>Methanobacteriati</taxon>
        <taxon>Methanobacteriota</taxon>
        <taxon>Stenosarchaea group</taxon>
        <taxon>Halobacteria</taxon>
        <taxon>Halobacteriales</taxon>
        <taxon>Natrialbaceae</taxon>
        <taxon>Natronococcus</taxon>
    </lineage>
</organism>
<evidence type="ECO:0000259" key="2">
    <source>
        <dbReference type="Pfam" id="PF02517"/>
    </source>
</evidence>
<dbReference type="GO" id="GO:0004175">
    <property type="term" value="F:endopeptidase activity"/>
    <property type="evidence" value="ECO:0007669"/>
    <property type="project" value="UniProtKB-ARBA"/>
</dbReference>
<dbReference type="PANTHER" id="PTHR36435:SF1">
    <property type="entry name" value="CAAX AMINO TERMINAL PROTEASE FAMILY PROTEIN"/>
    <property type="match status" value="1"/>
</dbReference>
<sequence>MSETARPDERAGTDSAIPSLGAVFAAVTMAAVLVPVRSGVDDPFIQVAAAFAVVAVVGFLARRHGALERTPGALAAAGASLLVVLLTGYALNQGTTAPTTVPGLEWTVSSIFLAFVAAGASIGIAAADYAGVSTAGLVERTLRFSTMVVLGFAGLVGMAVVSIVFTPLLGTGDLEGQLLQFLSTSLGLGSVAAIYMAMRGYDRTFVDLEVPDLRAVLWTVGGLALLFGALVGISLAMTAIGVETAEHGTTQQVEQNPELIAVIVPGMLLIVGPFEELLYRNVVQKSLYETFSRYGAVVVTSVVFSSVHVSAYGVNSTAGEVLATLVVLFGLSLVLGFLYERTDNLVVPALVHGAYNAIQMLVLVL</sequence>
<feature type="transmembrane region" description="Helical" evidence="1">
    <location>
        <begin position="291"/>
        <end position="309"/>
    </location>
</feature>
<keyword evidence="1" id="KW-1133">Transmembrane helix</keyword>
<dbReference type="PANTHER" id="PTHR36435">
    <property type="entry name" value="SLR1288 PROTEIN"/>
    <property type="match status" value="1"/>
</dbReference>
<dbReference type="GO" id="GO:0080120">
    <property type="term" value="P:CAAX-box protein maturation"/>
    <property type="evidence" value="ECO:0007669"/>
    <property type="project" value="UniProtKB-ARBA"/>
</dbReference>
<keyword evidence="4" id="KW-1185">Reference proteome</keyword>